<dbReference type="EMBL" id="VZRK01000121">
    <property type="protein sequence ID" value="NWU80927.1"/>
    <property type="molecule type" value="Genomic_DNA"/>
</dbReference>
<dbReference type="GO" id="GO:0001881">
    <property type="term" value="P:receptor recycling"/>
    <property type="evidence" value="ECO:0007669"/>
    <property type="project" value="InterPro"/>
</dbReference>
<sequence length="240" mass="26769">MGQRVSQEDNQEDKAETRLICEVFSQGVLHASQRLKDYLGFVDPQSKFQPATNTLSEIFLVNFISFCVEKGAEELIVTSKMTRQQSCLFGVDWIWTLSGADKQIKLQIAVQALQLAELFHGQGGPEEEEEDCCREAALADECFQNMSRFGKLAEFCRLVGRDCLGLFVVFGVPGKPKDIRGVLLDSLAREEQKYRLSGRNALRRFVTAAASALPAKDMLENCLGTNSGLREVGNVYINFV</sequence>
<dbReference type="Pfam" id="PF15208">
    <property type="entry name" value="Rab15_effector"/>
    <property type="match status" value="1"/>
</dbReference>
<protein>
    <submittedName>
        <fullName evidence="1">REP15 protein</fullName>
    </submittedName>
</protein>
<reference evidence="1 2" key="1">
    <citation type="submission" date="2019-09" db="EMBL/GenBank/DDBJ databases">
        <title>Bird 10,000 Genomes (B10K) Project - Family phase.</title>
        <authorList>
            <person name="Zhang G."/>
        </authorList>
    </citation>
    <scope>NUCLEOTIDE SEQUENCE [LARGE SCALE GENOMIC DNA]</scope>
    <source>
        <strain evidence="1">B10K-DU-028-75</strain>
        <tissue evidence="1">Mixed tissue sample</tissue>
    </source>
</reference>
<gene>
    <name evidence="1" type="primary">Rep15</name>
    <name evidence="1" type="ORF">ONYCOR_R14169</name>
</gene>
<dbReference type="GO" id="GO:0010008">
    <property type="term" value="C:endosome membrane"/>
    <property type="evidence" value="ECO:0007669"/>
    <property type="project" value="TreeGrafter"/>
</dbReference>
<proteinExistence type="predicted"/>
<evidence type="ECO:0000313" key="2">
    <source>
        <dbReference type="Proteomes" id="UP000550309"/>
    </source>
</evidence>
<organism evidence="1 2">
    <name type="scientific">Onychorhynchus coronatus</name>
    <name type="common">Royal flycatcher</name>
    <dbReference type="NCBI Taxonomy" id="360224"/>
    <lineage>
        <taxon>Eukaryota</taxon>
        <taxon>Metazoa</taxon>
        <taxon>Chordata</taxon>
        <taxon>Craniata</taxon>
        <taxon>Vertebrata</taxon>
        <taxon>Euteleostomi</taxon>
        <taxon>Archelosauria</taxon>
        <taxon>Archosauria</taxon>
        <taxon>Dinosauria</taxon>
        <taxon>Saurischia</taxon>
        <taxon>Theropoda</taxon>
        <taxon>Coelurosauria</taxon>
        <taxon>Aves</taxon>
        <taxon>Neognathae</taxon>
        <taxon>Neoaves</taxon>
        <taxon>Telluraves</taxon>
        <taxon>Australaves</taxon>
        <taxon>Passeriformes</taxon>
        <taxon>Tyrannidae</taxon>
        <taxon>Onychorhynchus</taxon>
    </lineage>
</organism>
<name>A0A7K5ZTY1_ONYCO</name>
<dbReference type="Proteomes" id="UP000550309">
    <property type="component" value="Unassembled WGS sequence"/>
</dbReference>
<dbReference type="GO" id="GO:0033572">
    <property type="term" value="P:transferrin transport"/>
    <property type="evidence" value="ECO:0007669"/>
    <property type="project" value="TreeGrafter"/>
</dbReference>
<dbReference type="AlphaFoldDB" id="A0A7K5ZTY1"/>
<accession>A0A7K5ZTY1</accession>
<comment type="caution">
    <text evidence="1">The sequence shown here is derived from an EMBL/GenBank/DDBJ whole genome shotgun (WGS) entry which is preliminary data.</text>
</comment>
<dbReference type="InterPro" id="IPR027985">
    <property type="entry name" value="Rab15_effector"/>
</dbReference>
<feature type="non-terminal residue" evidence="1">
    <location>
        <position position="1"/>
    </location>
</feature>
<dbReference type="OrthoDB" id="8519068at2759"/>
<dbReference type="PANTHER" id="PTHR36682:SF1">
    <property type="entry name" value="RAB15 EFFECTOR PROTEIN"/>
    <property type="match status" value="1"/>
</dbReference>
<keyword evidence="2" id="KW-1185">Reference proteome</keyword>
<feature type="non-terminal residue" evidence="1">
    <location>
        <position position="240"/>
    </location>
</feature>
<dbReference type="PANTHER" id="PTHR36682">
    <property type="entry name" value="RAB15 EFFECTOR PROTEIN"/>
    <property type="match status" value="1"/>
</dbReference>
<evidence type="ECO:0000313" key="1">
    <source>
        <dbReference type="EMBL" id="NWU80927.1"/>
    </source>
</evidence>
<dbReference type="GO" id="GO:0055037">
    <property type="term" value="C:recycling endosome"/>
    <property type="evidence" value="ECO:0007669"/>
    <property type="project" value="TreeGrafter"/>
</dbReference>